<accession>A0ABN8NIW0</accession>
<dbReference type="Pfam" id="PF00531">
    <property type="entry name" value="Death"/>
    <property type="match status" value="1"/>
</dbReference>
<evidence type="ECO:0000256" key="1">
    <source>
        <dbReference type="SAM" id="MobiDB-lite"/>
    </source>
</evidence>
<organism evidence="3 4">
    <name type="scientific">Porites lobata</name>
    <dbReference type="NCBI Taxonomy" id="104759"/>
    <lineage>
        <taxon>Eukaryota</taxon>
        <taxon>Metazoa</taxon>
        <taxon>Cnidaria</taxon>
        <taxon>Anthozoa</taxon>
        <taxon>Hexacorallia</taxon>
        <taxon>Scleractinia</taxon>
        <taxon>Fungiina</taxon>
        <taxon>Poritidae</taxon>
        <taxon>Porites</taxon>
    </lineage>
</organism>
<evidence type="ECO:0000259" key="2">
    <source>
        <dbReference type="PROSITE" id="PS50017"/>
    </source>
</evidence>
<evidence type="ECO:0000313" key="3">
    <source>
        <dbReference type="EMBL" id="CAH3105893.1"/>
    </source>
</evidence>
<dbReference type="CDD" id="cd01670">
    <property type="entry name" value="Death"/>
    <property type="match status" value="1"/>
</dbReference>
<gene>
    <name evidence="3" type="ORF">PLOB_00013900</name>
</gene>
<sequence>MAEEKRSQEKKKRKREKELVKTEVKCDWHKIDTSVFLTSEHPSQEKHKRRKKKMTEFFPLLKERVSSKSERTGLKRAHHTTIVGVSKKTAAHRITSCNALFVLFLDVEEPSRKKQKRNLKHKAREMTQAETPKEKRKKPKVDEEIKDGVVADDDLEGLSLELGTSWSALARRLKFSRAERQGFDHGNKELADKSYLMLCRWKEKRGVVKDDVVKDEDLKGTLGVLLSVSSNEPNRRNLISNDNEGFVENRIKHALRIGLLHRLLEVLFHIVMASGQACTIDQARETGES</sequence>
<dbReference type="InterPro" id="IPR000488">
    <property type="entry name" value="Death_dom"/>
</dbReference>
<keyword evidence="4" id="KW-1185">Reference proteome</keyword>
<dbReference type="InterPro" id="IPR011029">
    <property type="entry name" value="DEATH-like_dom_sf"/>
</dbReference>
<feature type="compositionally biased region" description="Basic residues" evidence="1">
    <location>
        <begin position="113"/>
        <end position="123"/>
    </location>
</feature>
<feature type="compositionally biased region" description="Basic and acidic residues" evidence="1">
    <location>
        <begin position="124"/>
        <end position="133"/>
    </location>
</feature>
<evidence type="ECO:0000313" key="4">
    <source>
        <dbReference type="Proteomes" id="UP001159405"/>
    </source>
</evidence>
<dbReference type="Proteomes" id="UP001159405">
    <property type="component" value="Unassembled WGS sequence"/>
</dbReference>
<reference evidence="3 4" key="1">
    <citation type="submission" date="2022-05" db="EMBL/GenBank/DDBJ databases">
        <authorList>
            <consortium name="Genoscope - CEA"/>
            <person name="William W."/>
        </authorList>
    </citation>
    <scope>NUCLEOTIDE SEQUENCE [LARGE SCALE GENOMIC DNA]</scope>
</reference>
<dbReference type="EMBL" id="CALNXK010000018">
    <property type="protein sequence ID" value="CAH3105893.1"/>
    <property type="molecule type" value="Genomic_DNA"/>
</dbReference>
<dbReference type="Gene3D" id="1.10.533.10">
    <property type="entry name" value="Death Domain, Fas"/>
    <property type="match status" value="1"/>
</dbReference>
<feature type="domain" description="Death" evidence="2">
    <location>
        <begin position="162"/>
        <end position="228"/>
    </location>
</feature>
<feature type="region of interest" description="Disordered" evidence="1">
    <location>
        <begin position="113"/>
        <end position="142"/>
    </location>
</feature>
<dbReference type="PROSITE" id="PS50017">
    <property type="entry name" value="DEATH_DOMAIN"/>
    <property type="match status" value="1"/>
</dbReference>
<proteinExistence type="predicted"/>
<protein>
    <recommendedName>
        <fullName evidence="2">Death domain-containing protein</fullName>
    </recommendedName>
</protein>
<name>A0ABN8NIW0_9CNID</name>
<comment type="caution">
    <text evidence="3">The sequence shown here is derived from an EMBL/GenBank/DDBJ whole genome shotgun (WGS) entry which is preliminary data.</text>
</comment>